<keyword evidence="4 6" id="KW-0067">ATP-binding</keyword>
<comment type="caution">
    <text evidence="6">The sequence shown here is derived from an EMBL/GenBank/DDBJ whole genome shotgun (WGS) entry which is preliminary data.</text>
</comment>
<name>A0ABU9DM95_9BACL</name>
<gene>
    <name evidence="6" type="ORF">WMW72_14915</name>
</gene>
<organism evidence="6 7">
    <name type="scientific">Paenibacillus filicis</name>
    <dbReference type="NCBI Taxonomy" id="669464"/>
    <lineage>
        <taxon>Bacteria</taxon>
        <taxon>Bacillati</taxon>
        <taxon>Bacillota</taxon>
        <taxon>Bacilli</taxon>
        <taxon>Bacillales</taxon>
        <taxon>Paenibacillaceae</taxon>
        <taxon>Paenibacillus</taxon>
    </lineage>
</organism>
<evidence type="ECO:0000313" key="7">
    <source>
        <dbReference type="Proteomes" id="UP001469365"/>
    </source>
</evidence>
<dbReference type="InterPro" id="IPR017871">
    <property type="entry name" value="ABC_transporter-like_CS"/>
</dbReference>
<dbReference type="CDD" id="cd03216">
    <property type="entry name" value="ABC_Carb_Monos_I"/>
    <property type="match status" value="1"/>
</dbReference>
<dbReference type="InterPro" id="IPR027417">
    <property type="entry name" value="P-loop_NTPase"/>
</dbReference>
<protein>
    <submittedName>
        <fullName evidence="6">Sugar ABC transporter ATP-binding protein</fullName>
    </submittedName>
</protein>
<dbReference type="EMBL" id="JBBPCC010000009">
    <property type="protein sequence ID" value="MEK8129195.1"/>
    <property type="molecule type" value="Genomic_DNA"/>
</dbReference>
<dbReference type="InterPro" id="IPR003593">
    <property type="entry name" value="AAA+_ATPase"/>
</dbReference>
<accession>A0ABU9DM95</accession>
<evidence type="ECO:0000313" key="6">
    <source>
        <dbReference type="EMBL" id="MEK8129195.1"/>
    </source>
</evidence>
<dbReference type="InterPro" id="IPR050107">
    <property type="entry name" value="ABC_carbohydrate_import_ATPase"/>
</dbReference>
<keyword evidence="3" id="KW-0547">Nucleotide-binding</keyword>
<dbReference type="RefSeq" id="WP_341416299.1">
    <property type="nucleotide sequence ID" value="NZ_JBBPCC010000009.1"/>
</dbReference>
<keyword evidence="7" id="KW-1185">Reference proteome</keyword>
<dbReference type="Pfam" id="PF00005">
    <property type="entry name" value="ABC_tran"/>
    <property type="match status" value="2"/>
</dbReference>
<dbReference type="InterPro" id="IPR003439">
    <property type="entry name" value="ABC_transporter-like_ATP-bd"/>
</dbReference>
<dbReference type="PANTHER" id="PTHR43790:SF9">
    <property type="entry name" value="GALACTOFURANOSE TRANSPORTER ATP-BINDING PROTEIN YTFR"/>
    <property type="match status" value="1"/>
</dbReference>
<evidence type="ECO:0000256" key="4">
    <source>
        <dbReference type="ARBA" id="ARBA00022840"/>
    </source>
</evidence>
<keyword evidence="1" id="KW-0813">Transport</keyword>
<dbReference type="GO" id="GO:0005524">
    <property type="term" value="F:ATP binding"/>
    <property type="evidence" value="ECO:0007669"/>
    <property type="project" value="UniProtKB-KW"/>
</dbReference>
<dbReference type="Proteomes" id="UP001469365">
    <property type="component" value="Unassembled WGS sequence"/>
</dbReference>
<feature type="domain" description="ABC transporter" evidence="5">
    <location>
        <begin position="233"/>
        <end position="483"/>
    </location>
</feature>
<dbReference type="PROSITE" id="PS00211">
    <property type="entry name" value="ABC_TRANSPORTER_1"/>
    <property type="match status" value="1"/>
</dbReference>
<evidence type="ECO:0000256" key="3">
    <source>
        <dbReference type="ARBA" id="ARBA00022741"/>
    </source>
</evidence>
<keyword evidence="2" id="KW-0677">Repeat</keyword>
<evidence type="ECO:0000259" key="5">
    <source>
        <dbReference type="PROSITE" id="PS50893"/>
    </source>
</evidence>
<dbReference type="Gene3D" id="3.40.50.300">
    <property type="entry name" value="P-loop containing nucleotide triphosphate hydrolases"/>
    <property type="match status" value="2"/>
</dbReference>
<dbReference type="PANTHER" id="PTHR43790">
    <property type="entry name" value="CARBOHYDRATE TRANSPORT ATP-BINDING PROTEIN MG119-RELATED"/>
    <property type="match status" value="1"/>
</dbReference>
<dbReference type="SUPFAM" id="SSF52540">
    <property type="entry name" value="P-loop containing nucleoside triphosphate hydrolases"/>
    <property type="match status" value="2"/>
</dbReference>
<reference evidence="6 7" key="1">
    <citation type="submission" date="2024-04" db="EMBL/GenBank/DDBJ databases">
        <title>draft genome sequnece of Paenibacillus filicis.</title>
        <authorList>
            <person name="Kim D.-U."/>
        </authorList>
    </citation>
    <scope>NUCLEOTIDE SEQUENCE [LARGE SCALE GENOMIC DNA]</scope>
    <source>
        <strain evidence="6 7">KACC14197</strain>
    </source>
</reference>
<proteinExistence type="predicted"/>
<dbReference type="PROSITE" id="PS50893">
    <property type="entry name" value="ABC_TRANSPORTER_2"/>
    <property type="match status" value="2"/>
</dbReference>
<evidence type="ECO:0000256" key="1">
    <source>
        <dbReference type="ARBA" id="ARBA00022448"/>
    </source>
</evidence>
<dbReference type="CDD" id="cd03215">
    <property type="entry name" value="ABC_Carb_Monos_II"/>
    <property type="match status" value="1"/>
</dbReference>
<evidence type="ECO:0000256" key="2">
    <source>
        <dbReference type="ARBA" id="ARBA00022737"/>
    </source>
</evidence>
<dbReference type="SMART" id="SM00382">
    <property type="entry name" value="AAA"/>
    <property type="match status" value="2"/>
</dbReference>
<feature type="domain" description="ABC transporter" evidence="5">
    <location>
        <begin position="1"/>
        <end position="234"/>
    </location>
</feature>
<sequence>MKTVTKSFFGVKALDQVNFNLQKGEVHALLGENGAGKSTLMKMIAGIHEPDEGEMILRGQPVRMTSPSVSQQHGISIIHQELNLNPYMSVAENIFIGREPHRLGFVDFAKMESESVKLLEQLGLEISPKAKVSTLSIGEQQIIEIIKALSLQAEILIMDEPTAVLTERESEKLFALIHQLKRQGVAIIYISHRLNELKLFCDRMTVLRDGKHVITREFGGITEREIANLMVGRELKDLYPAKPSRFGPEMLRVEGLTSEPHFREISFQLRKGEILGFAGLIGAGRTELASAIFGGKPVHAGKVYYQGQEVKVTSPIRAVRYGFGFATEDRKQTGLLLEMSVAHNMTLPSLNKISRFGFIRRKAEQEVVREKIGELGIKVNQMEHPVKHLSGGNQQKVVLAKWLVAETELFFLDEPTRGIDVGAKSEIYSLISKLAQQGKGVIVISSELPELLGMCNRIIVLHQGRVTGELHHSEASEHAIMALAAGV</sequence>